<dbReference type="Pfam" id="PF13976">
    <property type="entry name" value="gag_pre-integrs"/>
    <property type="match status" value="1"/>
</dbReference>
<evidence type="ECO:0000256" key="21">
    <source>
        <dbReference type="ARBA" id="ARBA00048173"/>
    </source>
</evidence>
<evidence type="ECO:0000256" key="20">
    <source>
        <dbReference type="ARBA" id="ARBA00023268"/>
    </source>
</evidence>
<sequence length="1424" mass="159832">MSDNTHKLAFPKLNENNYGTWTGDIRAECQRLGVWLIVKGSVTAPTSNDADEIRRWLVDSGKAAGAIFASLENTQRVHVKGMEENPVAMWNALERIHRQKRPGTRFTAYNDLFSIEKRPEETLTQLIGRVDTAITLIQDLRPSAHTLQDLDDELASIAMIRALPEEYKSFRSSLFLLPQLDKATVTEAFVLEEADRKAQAKKEQELALAMKAAVDAQAAAAAAATGQPSQEWCDWCEKGGHTTSACRSLARAKTARRNNSQQNKDAKAPQTQSASIAVTEFAGNASRSVPLNPSSPLLAEAGADWNTDTGATSHMTPHRRWFATYEPHRVPIRLADNKIVYSAGVGSVRFQPLVDGALEQMVEFERVLHVPDLRSNLLSVLYLTRQKRFIVTIARDLLTFRRDGKTLFTASINEHNTAYLDGYTVPAVEQHVHAATTLPLTVSLWHRRLGHIGMDYVKMLKSRDLVLGMQITSSQPPDPICEPCLAGKQHRGPIPKHAEFRATQPLELVHVDLKGPLPVRSREGYQYWTTFIDDYRRVWVTFKLKKKSEFFKAMCVYKVFAEKYTGYPLKALREDKGGEFVSHEMRRFCQEHGIRREHTVRNEPHQNGVAEIGNRVMLEHVTAMLSEANLPPSFWGYAADCFTYLHNRSPTAANPDMSLPYSSWNKGRKPNLSNLRVFGCTAYVNVQKNERRGIASHTKKCIFLGYPQEYKGWIFWHPETKKELIRDRADFDERYFPGLRQSIPNAKPDVLTSLYVPDDVVDAEEHGGKEPEAAPLPPTSPQAQASPPASRPESPFGGNSPLTTPPETPPPPRRVYHRRTEAERLRDAIPPFLRLDENPRDLASYDIPTQDDDEIPVEAAQVVAEEIPESAFSAGMEYVYTAQEYLTIPEAFEFVHAALAASAHDTEPRTYAEAMRRPDSDRYHQAACEEIEALIANGTFELVKLPEGRKVIGSRWVFKVKRNADGTIERYKGRVVAMGNHQRPGLDFDDTFAPTPKWSALRAILAIAALEDLELESVDISSAFLNGEINSKVYMRQPEGFVERDSSWVWKLIKSIYGLKQASRIWHKKLDETLRGLGFQRVSCEHSVWVWKRGEDRVIVPVFVDDITIASKNQPAVAKLKNDLKSAFKLRDLGPTSFLLGVEVIRDRPNRTLSLSQRQYTLDILERFGLADCNPVTTPLDADKLAALAGPLSEEDANYMRDKPYVNATGALSYLANVTRPDIAYAVGVLCRFNANPGPRHWKAVKHLMKYLKGTVDLKLTYAPNPHNTELFTTYSDADHGGNPDNGRSTSGMVVKIGTGAISWHSRLQTIVTLSTTEAEYVAACSAGMEIMYLRNLFTEFGYDIAGGSTLHVDNQSAIAVAKNPEHHGRMKHLDLRFYWLREAVERGIIAIVHLPGVEMPADLLTKALGRVKVEDFRAMMGLR</sequence>
<dbReference type="Pfam" id="PF25597">
    <property type="entry name" value="SH3_retrovirus"/>
    <property type="match status" value="1"/>
</dbReference>
<evidence type="ECO:0000256" key="7">
    <source>
        <dbReference type="ARBA" id="ARBA00022723"/>
    </source>
</evidence>
<keyword evidence="26" id="KW-1185">Reference proteome</keyword>
<dbReference type="Pfam" id="PF00665">
    <property type="entry name" value="rve"/>
    <property type="match status" value="1"/>
</dbReference>
<evidence type="ECO:0000256" key="23">
    <source>
        <dbReference type="SAM" id="MobiDB-lite"/>
    </source>
</evidence>
<reference evidence="25" key="1">
    <citation type="submission" date="2014-09" db="EMBL/GenBank/DDBJ databases">
        <title>Genome sequence of the luminous mushroom Mycena chlorophos for searching fungal bioluminescence genes.</title>
        <authorList>
            <person name="Tanaka Y."/>
            <person name="Kasuga D."/>
            <person name="Oba Y."/>
            <person name="Hase S."/>
            <person name="Sato K."/>
            <person name="Oba Y."/>
            <person name="Sakakibara Y."/>
        </authorList>
    </citation>
    <scope>NUCLEOTIDE SEQUENCE</scope>
</reference>
<keyword evidence="20" id="KW-0511">Multifunctional enzyme</keyword>
<keyword evidence="6" id="KW-0540">Nuclease</keyword>
<feature type="domain" description="Integrase catalytic" evidence="24">
    <location>
        <begin position="501"/>
        <end position="668"/>
    </location>
</feature>
<keyword evidence="17" id="KW-0239">DNA-directed DNA polymerase</keyword>
<protein>
    <recommendedName>
        <fullName evidence="24">Integrase catalytic domain-containing protein</fullName>
    </recommendedName>
</protein>
<evidence type="ECO:0000259" key="24">
    <source>
        <dbReference type="PROSITE" id="PS50994"/>
    </source>
</evidence>
<dbReference type="SUPFAM" id="SSF56672">
    <property type="entry name" value="DNA/RNA polymerases"/>
    <property type="match status" value="1"/>
</dbReference>
<keyword evidence="8" id="KW-0547">Nucleotide-binding</keyword>
<comment type="function">
    <text evidence="1">The aspartyl protease (PR) mediates the proteolytic cleavages of the Gag and Gag-Pol polyproteins after assembly of the VLP.</text>
</comment>
<evidence type="ECO:0000256" key="2">
    <source>
        <dbReference type="ARBA" id="ARBA00022578"/>
    </source>
</evidence>
<keyword evidence="18" id="KW-0917">Virion maturation</keyword>
<dbReference type="PANTHER" id="PTHR42648">
    <property type="entry name" value="TRANSPOSASE, PUTATIVE-RELATED"/>
    <property type="match status" value="1"/>
</dbReference>
<evidence type="ECO:0000313" key="26">
    <source>
        <dbReference type="Proteomes" id="UP000815677"/>
    </source>
</evidence>
<dbReference type="InterPro" id="IPR012337">
    <property type="entry name" value="RNaseH-like_sf"/>
</dbReference>
<evidence type="ECO:0000256" key="14">
    <source>
        <dbReference type="ARBA" id="ARBA00022884"/>
    </source>
</evidence>
<evidence type="ECO:0000256" key="10">
    <source>
        <dbReference type="ARBA" id="ARBA00022759"/>
    </source>
</evidence>
<keyword evidence="16" id="KW-0695">RNA-directed DNA polymerase</keyword>
<dbReference type="Pfam" id="PF22936">
    <property type="entry name" value="Pol_BBD"/>
    <property type="match status" value="1"/>
</dbReference>
<evidence type="ECO:0000256" key="13">
    <source>
        <dbReference type="ARBA" id="ARBA00022842"/>
    </source>
</evidence>
<evidence type="ECO:0000313" key="25">
    <source>
        <dbReference type="EMBL" id="GAT43152.1"/>
    </source>
</evidence>
<keyword evidence="7" id="KW-0479">Metal-binding</keyword>
<keyword evidence="9" id="KW-0064">Aspartyl protease</keyword>
<dbReference type="InterPro" id="IPR043502">
    <property type="entry name" value="DNA/RNA_pol_sf"/>
</dbReference>
<keyword evidence="13" id="KW-0460">Magnesium</keyword>
<feature type="compositionally biased region" description="Low complexity" evidence="23">
    <location>
        <begin position="781"/>
        <end position="795"/>
    </location>
</feature>
<accession>A0ABQ0KWU7</accession>
<dbReference type="InterPro" id="IPR036397">
    <property type="entry name" value="RNaseH_sf"/>
</dbReference>
<keyword evidence="19" id="KW-0233">DNA recombination</keyword>
<name>A0ABQ0KWU7_MYCCL</name>
<evidence type="ECO:0000256" key="1">
    <source>
        <dbReference type="ARBA" id="ARBA00002180"/>
    </source>
</evidence>
<dbReference type="Proteomes" id="UP000815677">
    <property type="component" value="Unassembled WGS sequence"/>
</dbReference>
<evidence type="ECO:0000256" key="6">
    <source>
        <dbReference type="ARBA" id="ARBA00022722"/>
    </source>
</evidence>
<dbReference type="Gene3D" id="3.30.420.10">
    <property type="entry name" value="Ribonuclease H-like superfamily/Ribonuclease H"/>
    <property type="match status" value="1"/>
</dbReference>
<comment type="catalytic activity">
    <reaction evidence="21">
        <text>DNA(n) + a 2'-deoxyribonucleoside 5'-triphosphate = DNA(n+1) + diphosphate</text>
        <dbReference type="Rhea" id="RHEA:22508"/>
        <dbReference type="Rhea" id="RHEA-COMP:17339"/>
        <dbReference type="Rhea" id="RHEA-COMP:17340"/>
        <dbReference type="ChEBI" id="CHEBI:33019"/>
        <dbReference type="ChEBI" id="CHEBI:61560"/>
        <dbReference type="ChEBI" id="CHEBI:173112"/>
        <dbReference type="EC" id="2.7.7.49"/>
    </reaction>
</comment>
<dbReference type="InterPro" id="IPR054722">
    <property type="entry name" value="PolX-like_BBD"/>
</dbReference>
<keyword evidence="12" id="KW-0067">ATP-binding</keyword>
<dbReference type="CDD" id="cd09272">
    <property type="entry name" value="RNase_HI_RT_Ty1"/>
    <property type="match status" value="1"/>
</dbReference>
<dbReference type="Pfam" id="PF07727">
    <property type="entry name" value="RVT_2"/>
    <property type="match status" value="1"/>
</dbReference>
<evidence type="ECO:0000256" key="9">
    <source>
        <dbReference type="ARBA" id="ARBA00022750"/>
    </source>
</evidence>
<keyword evidence="2" id="KW-0815">Transposition</keyword>
<evidence type="ECO:0000256" key="19">
    <source>
        <dbReference type="ARBA" id="ARBA00023172"/>
    </source>
</evidence>
<feature type="region of interest" description="Disordered" evidence="23">
    <location>
        <begin position="763"/>
        <end position="814"/>
    </location>
</feature>
<dbReference type="Pfam" id="PF14223">
    <property type="entry name" value="Retrotran_gag_2"/>
    <property type="match status" value="1"/>
</dbReference>
<evidence type="ECO:0000256" key="4">
    <source>
        <dbReference type="ARBA" id="ARBA00022670"/>
    </source>
</evidence>
<evidence type="ECO:0000256" key="3">
    <source>
        <dbReference type="ARBA" id="ARBA00022612"/>
    </source>
</evidence>
<dbReference type="InterPro" id="IPR025724">
    <property type="entry name" value="GAG-pre-integrase_dom"/>
</dbReference>
<keyword evidence="11" id="KW-0378">Hydrolase</keyword>
<evidence type="ECO:0000256" key="17">
    <source>
        <dbReference type="ARBA" id="ARBA00022932"/>
    </source>
</evidence>
<keyword evidence="14" id="KW-0694">RNA-binding</keyword>
<gene>
    <name evidence="25" type="ORF">MCHLO_00842</name>
</gene>
<evidence type="ECO:0000256" key="5">
    <source>
        <dbReference type="ARBA" id="ARBA00022695"/>
    </source>
</evidence>
<dbReference type="SUPFAM" id="SSF53098">
    <property type="entry name" value="Ribonuclease H-like"/>
    <property type="match status" value="1"/>
</dbReference>
<evidence type="ECO:0000256" key="18">
    <source>
        <dbReference type="ARBA" id="ARBA00023113"/>
    </source>
</evidence>
<keyword evidence="15" id="KW-0229">DNA integration</keyword>
<dbReference type="PROSITE" id="PS50994">
    <property type="entry name" value="INTEGRASE"/>
    <property type="match status" value="1"/>
</dbReference>
<keyword evidence="10" id="KW-0255">Endonuclease</keyword>
<dbReference type="PANTHER" id="PTHR42648:SF11">
    <property type="entry name" value="TRANSPOSON TY4-P GAG-POL POLYPROTEIN"/>
    <property type="match status" value="1"/>
</dbReference>
<evidence type="ECO:0000256" key="22">
    <source>
        <dbReference type="ARBA" id="ARBA00049244"/>
    </source>
</evidence>
<proteinExistence type="predicted"/>
<feature type="compositionally biased region" description="Pro residues" evidence="23">
    <location>
        <begin position="803"/>
        <end position="813"/>
    </location>
</feature>
<dbReference type="InterPro" id="IPR013103">
    <property type="entry name" value="RVT_2"/>
</dbReference>
<evidence type="ECO:0000256" key="11">
    <source>
        <dbReference type="ARBA" id="ARBA00022801"/>
    </source>
</evidence>
<dbReference type="EMBL" id="DF838669">
    <property type="protein sequence ID" value="GAT43152.1"/>
    <property type="molecule type" value="Genomic_DNA"/>
</dbReference>
<evidence type="ECO:0000256" key="12">
    <source>
        <dbReference type="ARBA" id="ARBA00022840"/>
    </source>
</evidence>
<keyword evidence="3" id="KW-1188">Viral release from host cell</keyword>
<organism evidence="25 26">
    <name type="scientific">Mycena chlorophos</name>
    <name type="common">Agaric fungus</name>
    <name type="synonym">Agaricus chlorophos</name>
    <dbReference type="NCBI Taxonomy" id="658473"/>
    <lineage>
        <taxon>Eukaryota</taxon>
        <taxon>Fungi</taxon>
        <taxon>Dikarya</taxon>
        <taxon>Basidiomycota</taxon>
        <taxon>Agaricomycotina</taxon>
        <taxon>Agaricomycetes</taxon>
        <taxon>Agaricomycetidae</taxon>
        <taxon>Agaricales</taxon>
        <taxon>Marasmiineae</taxon>
        <taxon>Mycenaceae</taxon>
        <taxon>Mycena</taxon>
    </lineage>
</organism>
<keyword evidence="5" id="KW-0548">Nucleotidyltransferase</keyword>
<keyword evidence="4" id="KW-0645">Protease</keyword>
<evidence type="ECO:0000256" key="8">
    <source>
        <dbReference type="ARBA" id="ARBA00022741"/>
    </source>
</evidence>
<feature type="compositionally biased region" description="Polar residues" evidence="23">
    <location>
        <begin position="257"/>
        <end position="274"/>
    </location>
</feature>
<dbReference type="InterPro" id="IPR001584">
    <property type="entry name" value="Integrase_cat-core"/>
</dbReference>
<keyword evidence="17" id="KW-0808">Transferase</keyword>
<feature type="compositionally biased region" description="Basic and acidic residues" evidence="23">
    <location>
        <begin position="763"/>
        <end position="772"/>
    </location>
</feature>
<evidence type="ECO:0000256" key="16">
    <source>
        <dbReference type="ARBA" id="ARBA00022918"/>
    </source>
</evidence>
<dbReference type="InterPro" id="IPR039537">
    <property type="entry name" value="Retrotran_Ty1/copia-like"/>
</dbReference>
<dbReference type="InterPro" id="IPR057670">
    <property type="entry name" value="SH3_retrovirus"/>
</dbReference>
<comment type="catalytic activity">
    <reaction evidence="22">
        <text>DNA(n) + a 2'-deoxyribonucleoside 5'-triphosphate = DNA(n+1) + diphosphate</text>
        <dbReference type="Rhea" id="RHEA:22508"/>
        <dbReference type="Rhea" id="RHEA-COMP:17339"/>
        <dbReference type="Rhea" id="RHEA-COMP:17340"/>
        <dbReference type="ChEBI" id="CHEBI:33019"/>
        <dbReference type="ChEBI" id="CHEBI:61560"/>
        <dbReference type="ChEBI" id="CHEBI:173112"/>
        <dbReference type="EC" id="2.7.7.7"/>
    </reaction>
</comment>
<feature type="region of interest" description="Disordered" evidence="23">
    <location>
        <begin position="249"/>
        <end position="274"/>
    </location>
</feature>
<evidence type="ECO:0000256" key="15">
    <source>
        <dbReference type="ARBA" id="ARBA00022908"/>
    </source>
</evidence>